<organism evidence="1 2">
    <name type="scientific">Bacteroides fragilis</name>
    <dbReference type="NCBI Taxonomy" id="817"/>
    <lineage>
        <taxon>Bacteria</taxon>
        <taxon>Pseudomonadati</taxon>
        <taxon>Bacteroidota</taxon>
        <taxon>Bacteroidia</taxon>
        <taxon>Bacteroidales</taxon>
        <taxon>Bacteroidaceae</taxon>
        <taxon>Bacteroides</taxon>
    </lineage>
</organism>
<sequence length="166" mass="18692">MSIEDELNGSNPWANDDMYSSLTIKELGEFQKWFFENCICFDIHINYDPLIKLCDPLLGSGCYGNGQFLSLTEGLEYAEGVVAPDGNYTGGHIAHGFNVKNGNIADFSFKKITKESPQFLSAMPGKYYGIIIPNDFIAKMQEGNKTPYELHKPLLIDYWREQTKGS</sequence>
<dbReference type="AlphaFoldDB" id="A0AAP9NDD4"/>
<accession>A0AAP9NDD4</accession>
<dbReference type="EMBL" id="CP054003">
    <property type="protein sequence ID" value="QKH85237.1"/>
    <property type="molecule type" value="Genomic_DNA"/>
</dbReference>
<dbReference type="RefSeq" id="WP_005778661.1">
    <property type="nucleotide sequence ID" value="NZ_CP054003.1"/>
</dbReference>
<gene>
    <name evidence="1" type="ORF">FOC69_13010</name>
</gene>
<reference evidence="1 2" key="1">
    <citation type="submission" date="2020-05" db="EMBL/GenBank/DDBJ databases">
        <title>FDA dAtabase for Regulatory Grade micrObial Sequences (FDA-ARGOS): Supporting development and validation of Infectious Disease Dx tests.</title>
        <authorList>
            <person name="Bojja K."/>
            <person name="Kessler A."/>
            <person name="Tallon L."/>
            <person name="Sadzewicz L."/>
            <person name="Zhao X."/>
            <person name="Vavikolanu K."/>
            <person name="Mehta A."/>
            <person name="Aluvathingal J."/>
            <person name="Nadendla S."/>
            <person name="Myers T."/>
            <person name="Yan Y."/>
            <person name="Sichtig H."/>
        </authorList>
    </citation>
    <scope>NUCLEOTIDE SEQUENCE [LARGE SCALE GENOMIC DNA]</scope>
    <source>
        <strain evidence="1 2">FDAARGOS_763</strain>
    </source>
</reference>
<evidence type="ECO:0000313" key="2">
    <source>
        <dbReference type="Proteomes" id="UP000501467"/>
    </source>
</evidence>
<dbReference type="Proteomes" id="UP000501467">
    <property type="component" value="Chromosome"/>
</dbReference>
<name>A0AAP9NDD4_BACFG</name>
<proteinExistence type="predicted"/>
<protein>
    <submittedName>
        <fullName evidence="1">Uncharacterized protein</fullName>
    </submittedName>
</protein>
<evidence type="ECO:0000313" key="1">
    <source>
        <dbReference type="EMBL" id="QKH85237.1"/>
    </source>
</evidence>